<dbReference type="GO" id="GO:0005886">
    <property type="term" value="C:plasma membrane"/>
    <property type="evidence" value="ECO:0007669"/>
    <property type="project" value="TreeGrafter"/>
</dbReference>
<dbReference type="InterPro" id="IPR009686">
    <property type="entry name" value="Senescence/spartin_C"/>
</dbReference>
<proteinExistence type="predicted"/>
<sequence length="412" mass="44415">MQRVIRNFLGKHNQRTKNPDVDFNSQVPGGGHMEIEGSEEVLVRIPRAVVHLVDGEESVEVGRGEFSLIKLLQGTTGLAILAKVGDDLRWPVTKDEPTVKMDSGHYLFSIRPPLNVAADEDETADSAKFCSGGGCEMLNYGVTFEGAEGLDLLDRSLEQHACFSLPKDGGKPVNEGKYGEKPKKEKAGAEYWADLTPKVGDYNSILAKAIAAGSGQIIKGLFRCSSTYSSQVQKGGGFIRSRTMAKNKTSDARANKSSEISPRTRRNIKRVKKLSRMTEKMSENVLKGVITASSAVTTPIITSKPGKKFFAMMPGEVLLASLDAFNKVLDALELLGREALSANSEATTGVIAHRYGEDAGEVTQDAFEATGHALGAALNVTKMRKAINPLRKGNVSTAIIKSSDRSVSKAQK</sequence>
<feature type="region of interest" description="Disordered" evidence="1">
    <location>
        <begin position="9"/>
        <end position="30"/>
    </location>
</feature>
<dbReference type="AlphaFoldDB" id="A0A0C9QPL8"/>
<accession>A0A0C9QPL8</accession>
<dbReference type="PANTHER" id="PTHR21068:SF36">
    <property type="entry name" value="SENESCENCE_DEHYDRATION-ASSOCIATED PROTEIN-LIKE PROTEIN"/>
    <property type="match status" value="1"/>
</dbReference>
<organism evidence="3">
    <name type="scientific">Wollemia nobilis</name>
    <dbReference type="NCBI Taxonomy" id="56998"/>
    <lineage>
        <taxon>Eukaryota</taxon>
        <taxon>Viridiplantae</taxon>
        <taxon>Streptophyta</taxon>
        <taxon>Embryophyta</taxon>
        <taxon>Tracheophyta</taxon>
        <taxon>Spermatophyta</taxon>
        <taxon>Pinopsida</taxon>
        <taxon>Pinidae</taxon>
        <taxon>Conifers II</taxon>
        <taxon>Araucariales</taxon>
        <taxon>Araucariaceae</taxon>
        <taxon>Wollemia</taxon>
    </lineage>
</organism>
<reference evidence="3" key="1">
    <citation type="submission" date="2015-02" db="EMBL/GenBank/DDBJ databases">
        <title>A transcriptome of Wollemia nobilis - a relic of Gondwana.</title>
        <authorList>
            <person name="Chia J.Y."/>
            <person name="Leong Y.S."/>
            <person name="Abdul Karim S."/>
            <person name="Wan Azmi N."/>
            <person name="Hercus R."/>
            <person name="Croft L."/>
        </authorList>
    </citation>
    <scope>NUCLEOTIDE SEQUENCE</scope>
    <source>
        <strain evidence="3">MaeBrown</strain>
        <tissue evidence="3">Leaf</tissue>
    </source>
</reference>
<evidence type="ECO:0000259" key="2">
    <source>
        <dbReference type="Pfam" id="PF06911"/>
    </source>
</evidence>
<dbReference type="PANTHER" id="PTHR21068">
    <property type="entry name" value="SPARTIN"/>
    <property type="match status" value="1"/>
</dbReference>
<name>A0A0C9QPL8_9CONI</name>
<evidence type="ECO:0000256" key="1">
    <source>
        <dbReference type="SAM" id="MobiDB-lite"/>
    </source>
</evidence>
<feature type="domain" description="Senescence" evidence="2">
    <location>
        <begin position="208"/>
        <end position="386"/>
    </location>
</feature>
<dbReference type="Pfam" id="PF06911">
    <property type="entry name" value="Senescence"/>
    <property type="match status" value="1"/>
</dbReference>
<protein>
    <submittedName>
        <fullName evidence="3">TSA: Wollemia nobilis Ref_Wollemi_Transcript_14587_1738 transcribed RNA sequence</fullName>
    </submittedName>
</protein>
<dbReference type="EMBL" id="GCHU01014503">
    <property type="protein sequence ID" value="JAG86680.1"/>
    <property type="molecule type" value="Transcribed_RNA"/>
</dbReference>
<dbReference type="InterPro" id="IPR045036">
    <property type="entry name" value="Spartin-like"/>
</dbReference>
<evidence type="ECO:0000313" key="3">
    <source>
        <dbReference type="EMBL" id="JAG86680.1"/>
    </source>
</evidence>